<name>A0AAV1M352_9NEOP</name>
<accession>A0AAV1M352</accession>
<evidence type="ECO:0000313" key="5">
    <source>
        <dbReference type="EMBL" id="CAK1593391.1"/>
    </source>
</evidence>
<evidence type="ECO:0000313" key="3">
    <source>
        <dbReference type="EMBL" id="CAK1580304.1"/>
    </source>
</evidence>
<feature type="compositionally biased region" description="Acidic residues" evidence="1">
    <location>
        <begin position="121"/>
        <end position="130"/>
    </location>
</feature>
<evidence type="ECO:0000256" key="1">
    <source>
        <dbReference type="SAM" id="MobiDB-lite"/>
    </source>
</evidence>
<comment type="caution">
    <text evidence="6">The sequence shown here is derived from an EMBL/GenBank/DDBJ whole genome shotgun (WGS) entry which is preliminary data.</text>
</comment>
<dbReference type="AlphaFoldDB" id="A0AAV1M352"/>
<dbReference type="Proteomes" id="UP001314205">
    <property type="component" value="Unassembled WGS sequence"/>
</dbReference>
<feature type="domain" description="MADF" evidence="2">
    <location>
        <begin position="12"/>
        <end position="105"/>
    </location>
</feature>
<dbReference type="PANTHER" id="PTHR12243">
    <property type="entry name" value="MADF DOMAIN TRANSCRIPTION FACTOR"/>
    <property type="match status" value="1"/>
</dbReference>
<dbReference type="EMBL" id="CAVLGL010000068">
    <property type="protein sequence ID" value="CAK1584800.1"/>
    <property type="molecule type" value="Genomic_DNA"/>
</dbReference>
<gene>
    <name evidence="5" type="ORF">PARMNEM_LOCUS13175</name>
    <name evidence="6" type="ORF">PARMNEM_LOCUS19482</name>
    <name evidence="3" type="ORF">PARMNEM_LOCUS2130</name>
    <name evidence="4" type="ORF">PARMNEM_LOCUS5975</name>
</gene>
<dbReference type="PANTHER" id="PTHR12243:SF67">
    <property type="entry name" value="COREPRESSOR OF PANGOLIN, ISOFORM A-RELATED"/>
    <property type="match status" value="1"/>
</dbReference>
<dbReference type="Pfam" id="PF10545">
    <property type="entry name" value="MADF_DNA_bdg"/>
    <property type="match status" value="1"/>
</dbReference>
<dbReference type="InterPro" id="IPR006578">
    <property type="entry name" value="MADF-dom"/>
</dbReference>
<dbReference type="EMBL" id="CAVLGL010000126">
    <property type="protein sequence ID" value="CAK1600767.1"/>
    <property type="molecule type" value="Genomic_DNA"/>
</dbReference>
<dbReference type="EMBL" id="CAVLGL010000013">
    <property type="protein sequence ID" value="CAK1580304.1"/>
    <property type="molecule type" value="Genomic_DNA"/>
</dbReference>
<evidence type="ECO:0000313" key="7">
    <source>
        <dbReference type="Proteomes" id="UP001314205"/>
    </source>
</evidence>
<organism evidence="6 7">
    <name type="scientific">Parnassius mnemosyne</name>
    <name type="common">clouded apollo</name>
    <dbReference type="NCBI Taxonomy" id="213953"/>
    <lineage>
        <taxon>Eukaryota</taxon>
        <taxon>Metazoa</taxon>
        <taxon>Ecdysozoa</taxon>
        <taxon>Arthropoda</taxon>
        <taxon>Hexapoda</taxon>
        <taxon>Insecta</taxon>
        <taxon>Pterygota</taxon>
        <taxon>Neoptera</taxon>
        <taxon>Endopterygota</taxon>
        <taxon>Lepidoptera</taxon>
        <taxon>Glossata</taxon>
        <taxon>Ditrysia</taxon>
        <taxon>Papilionoidea</taxon>
        <taxon>Papilionidae</taxon>
        <taxon>Parnassiinae</taxon>
        <taxon>Parnassini</taxon>
        <taxon>Parnassius</taxon>
        <taxon>Driopa</taxon>
    </lineage>
</organism>
<evidence type="ECO:0000313" key="4">
    <source>
        <dbReference type="EMBL" id="CAK1584800.1"/>
    </source>
</evidence>
<feature type="region of interest" description="Disordered" evidence="1">
    <location>
        <begin position="117"/>
        <end position="156"/>
    </location>
</feature>
<dbReference type="InterPro" id="IPR039353">
    <property type="entry name" value="TF_Adf1"/>
</dbReference>
<dbReference type="PROSITE" id="PS51029">
    <property type="entry name" value="MADF"/>
    <property type="match status" value="1"/>
</dbReference>
<evidence type="ECO:0000259" key="2">
    <source>
        <dbReference type="PROSITE" id="PS51029"/>
    </source>
</evidence>
<dbReference type="SMART" id="SM00595">
    <property type="entry name" value="MADF"/>
    <property type="match status" value="1"/>
</dbReference>
<feature type="compositionally biased region" description="Polar residues" evidence="1">
    <location>
        <begin position="131"/>
        <end position="143"/>
    </location>
</feature>
<keyword evidence="7" id="KW-1185">Reference proteome</keyword>
<evidence type="ECO:0000313" key="6">
    <source>
        <dbReference type="EMBL" id="CAK1600767.1"/>
    </source>
</evidence>
<proteinExistence type="predicted"/>
<reference evidence="6 7" key="1">
    <citation type="submission" date="2023-11" db="EMBL/GenBank/DDBJ databases">
        <authorList>
            <person name="Hedman E."/>
            <person name="Englund M."/>
            <person name="Stromberg M."/>
            <person name="Nyberg Akerstrom W."/>
            <person name="Nylinder S."/>
            <person name="Jareborg N."/>
            <person name="Kallberg Y."/>
            <person name="Kronander E."/>
        </authorList>
    </citation>
    <scope>NUCLEOTIDE SEQUENCE [LARGE SCALE GENOMIC DNA]</scope>
</reference>
<sequence length="348" mass="40183">MTATWSQEQVLFFLETLQSERVIWDPTDRGHKDRKKINDAWVRIQGIFNMPILELKKKKESLFATYRGYCRKKQDSLKSGAGVDDIYLPVWFAFEHMDNFLGPVFKCKQTMTTDTATVPNELEEENEAAESTDSSIPPDTLNSCEALDPTPTQNRTIRRRLNPPELQIASKQMSEAFNNLNKMINKQDVVEDECDIFGKLIAKKLKKIPEHEREEIMFDIHALFRRPRSFERSSVDSLRSPTPTCRNYPNVTMTSPRPHSSFSEPHNSFVPFSDGTDGRQYMLHIPETNENTFLNEKSSMVHIIRDEVVRPADKISSVTSPTTIQTRFVPYQTSSMNNIINQAYYKSE</sequence>
<protein>
    <recommendedName>
        <fullName evidence="2">MADF domain-containing protein</fullName>
    </recommendedName>
</protein>
<dbReference type="EMBL" id="CAVLGL010000088">
    <property type="protein sequence ID" value="CAK1593391.1"/>
    <property type="molecule type" value="Genomic_DNA"/>
</dbReference>